<evidence type="ECO:0000313" key="5">
    <source>
        <dbReference type="EMBL" id="PVY84298.1"/>
    </source>
</evidence>
<accession>A0A2U1D9I3</accession>
<proteinExistence type="inferred from homology"/>
<dbReference type="Proteomes" id="UP000245433">
    <property type="component" value="Unassembled WGS sequence"/>
</dbReference>
<evidence type="ECO:0000256" key="1">
    <source>
        <dbReference type="ARBA" id="ARBA00010923"/>
    </source>
</evidence>
<feature type="domain" description="Type I restriction modification DNA specificity" evidence="4">
    <location>
        <begin position="12"/>
        <end position="131"/>
    </location>
</feature>
<dbReference type="PANTHER" id="PTHR30408:SF12">
    <property type="entry name" value="TYPE I RESTRICTION ENZYME MJAVIII SPECIFICITY SUBUNIT"/>
    <property type="match status" value="1"/>
</dbReference>
<reference evidence="5 6" key="1">
    <citation type="submission" date="2018-04" db="EMBL/GenBank/DDBJ databases">
        <title>Genomic Encyclopedia of Type Strains, Phase IV (KMG-IV): sequencing the most valuable type-strain genomes for metagenomic binning, comparative biology and taxonomic classification.</title>
        <authorList>
            <person name="Goeker M."/>
        </authorList>
    </citation>
    <scope>NUCLEOTIDE SEQUENCE [LARGE SCALE GENOMIC DNA]</scope>
    <source>
        <strain evidence="5 6">DSM 28795</strain>
    </source>
</reference>
<dbReference type="GO" id="GO:0003677">
    <property type="term" value="F:DNA binding"/>
    <property type="evidence" value="ECO:0007669"/>
    <property type="project" value="UniProtKB-KW"/>
</dbReference>
<dbReference type="Pfam" id="PF01420">
    <property type="entry name" value="Methylase_S"/>
    <property type="match status" value="1"/>
</dbReference>
<comment type="caution">
    <text evidence="5">The sequence shown here is derived from an EMBL/GenBank/DDBJ whole genome shotgun (WGS) entry which is preliminary data.</text>
</comment>
<comment type="similarity">
    <text evidence="1">Belongs to the type-I restriction system S methylase family.</text>
</comment>
<evidence type="ECO:0000256" key="3">
    <source>
        <dbReference type="ARBA" id="ARBA00023125"/>
    </source>
</evidence>
<dbReference type="GO" id="GO:0009307">
    <property type="term" value="P:DNA restriction-modification system"/>
    <property type="evidence" value="ECO:0007669"/>
    <property type="project" value="UniProtKB-KW"/>
</dbReference>
<dbReference type="InterPro" id="IPR052021">
    <property type="entry name" value="Type-I_RS_S_subunit"/>
</dbReference>
<organism evidence="5 6">
    <name type="scientific">Convivina intestini</name>
    <dbReference type="NCBI Taxonomy" id="1505726"/>
    <lineage>
        <taxon>Bacteria</taxon>
        <taxon>Bacillati</taxon>
        <taxon>Bacillota</taxon>
        <taxon>Bacilli</taxon>
        <taxon>Lactobacillales</taxon>
        <taxon>Lactobacillaceae</taxon>
        <taxon>Convivina</taxon>
    </lineage>
</organism>
<evidence type="ECO:0000256" key="2">
    <source>
        <dbReference type="ARBA" id="ARBA00022747"/>
    </source>
</evidence>
<dbReference type="PANTHER" id="PTHR30408">
    <property type="entry name" value="TYPE-1 RESTRICTION ENZYME ECOKI SPECIFICITY PROTEIN"/>
    <property type="match status" value="1"/>
</dbReference>
<dbReference type="SUPFAM" id="SSF116734">
    <property type="entry name" value="DNA methylase specificity domain"/>
    <property type="match status" value="1"/>
</dbReference>
<dbReference type="InterPro" id="IPR000055">
    <property type="entry name" value="Restrct_endonuc_typeI_TRD"/>
</dbReference>
<gene>
    <name evidence="5" type="ORF">C7384_10442</name>
</gene>
<keyword evidence="2" id="KW-0680">Restriction system</keyword>
<keyword evidence="3" id="KW-0238">DNA-binding</keyword>
<name>A0A2U1D9I3_9LACO</name>
<dbReference type="AlphaFoldDB" id="A0A2U1D9I3"/>
<dbReference type="Gene3D" id="3.90.220.20">
    <property type="entry name" value="DNA methylase specificity domains"/>
    <property type="match status" value="1"/>
</dbReference>
<protein>
    <submittedName>
        <fullName evidence="5">Type I restriction modification DNA specificity protein</fullName>
    </submittedName>
</protein>
<dbReference type="EMBL" id="QEKT01000004">
    <property type="protein sequence ID" value="PVY84298.1"/>
    <property type="molecule type" value="Genomic_DNA"/>
</dbReference>
<evidence type="ECO:0000313" key="6">
    <source>
        <dbReference type="Proteomes" id="UP000245433"/>
    </source>
</evidence>
<evidence type="ECO:0000259" key="4">
    <source>
        <dbReference type="Pfam" id="PF01420"/>
    </source>
</evidence>
<sequence length="138" mass="15911">MGGDYLFYSEHQRDEKYRLPNGSWLLAMSGATTGKVAKLTFKAYEKYYQNQRVGYFQIQKDTNYNFIGVLVSSNLFLNQLKTVLVSGAQPNISSKDVDNFEFNIPSELSEQAKIGILFQFLDNLITVNQRKNFYHLLC</sequence>
<keyword evidence="6" id="KW-1185">Reference proteome</keyword>
<dbReference type="InterPro" id="IPR044946">
    <property type="entry name" value="Restrct_endonuc_typeI_TRD_sf"/>
</dbReference>